<dbReference type="AlphaFoldDB" id="A0A382C7R9"/>
<sequence length="26" mass="2808">MSNKIINKLISILNNQDLDALALVPG</sequence>
<name>A0A382C7R9_9ZZZZ</name>
<reference evidence="1" key="1">
    <citation type="submission" date="2018-05" db="EMBL/GenBank/DDBJ databases">
        <authorList>
            <person name="Lanie J.A."/>
            <person name="Ng W.-L."/>
            <person name="Kazmierczak K.M."/>
            <person name="Andrzejewski T.M."/>
            <person name="Davidsen T.M."/>
            <person name="Wayne K.J."/>
            <person name="Tettelin H."/>
            <person name="Glass J.I."/>
            <person name="Rusch D."/>
            <person name="Podicherti R."/>
            <person name="Tsui H.-C.T."/>
            <person name="Winkler M.E."/>
        </authorList>
    </citation>
    <scope>NUCLEOTIDE SEQUENCE</scope>
</reference>
<organism evidence="1">
    <name type="scientific">marine metagenome</name>
    <dbReference type="NCBI Taxonomy" id="408172"/>
    <lineage>
        <taxon>unclassified sequences</taxon>
        <taxon>metagenomes</taxon>
        <taxon>ecological metagenomes</taxon>
    </lineage>
</organism>
<protein>
    <submittedName>
        <fullName evidence="1">Uncharacterized protein</fullName>
    </submittedName>
</protein>
<feature type="non-terminal residue" evidence="1">
    <location>
        <position position="26"/>
    </location>
</feature>
<evidence type="ECO:0000313" key="1">
    <source>
        <dbReference type="EMBL" id="SVB22110.1"/>
    </source>
</evidence>
<proteinExistence type="predicted"/>
<dbReference type="EMBL" id="UINC01033204">
    <property type="protein sequence ID" value="SVB22110.1"/>
    <property type="molecule type" value="Genomic_DNA"/>
</dbReference>
<gene>
    <name evidence="1" type="ORF">METZ01_LOCUS174964</name>
</gene>
<accession>A0A382C7R9</accession>